<comment type="subcellular location">
    <subcellularLocation>
        <location evidence="1">Membrane</location>
        <topology evidence="1">Multi-pass membrane protein</topology>
    </subcellularLocation>
</comment>
<dbReference type="InterPro" id="IPR002524">
    <property type="entry name" value="Cation_efflux"/>
</dbReference>
<keyword evidence="5" id="KW-0862">Zinc</keyword>
<gene>
    <name evidence="12" type="ORF">RY831_17645</name>
</gene>
<feature type="transmembrane region" description="Helical" evidence="9">
    <location>
        <begin position="40"/>
        <end position="61"/>
    </location>
</feature>
<evidence type="ECO:0000313" key="13">
    <source>
        <dbReference type="Proteomes" id="UP001352263"/>
    </source>
</evidence>
<dbReference type="NCBIfam" id="TIGR01297">
    <property type="entry name" value="CDF"/>
    <property type="match status" value="1"/>
</dbReference>
<keyword evidence="6 9" id="KW-1133">Transmembrane helix</keyword>
<sequence>MREQPDMPEVSGVHRASELHAHRAGDAAHRHELTGRNPKVLAVGAALTLIFAAVEAFAGLLSNSLALISDAGHMLTDSASLVFALLAQFVARRPPSPNNSFGLGRAESLAAFINALAMLVLIGWIAVEAISRFRAPLPVQGETVFTVAAIGLLINLAMAWLLSRDRNSVNTRAALIHVIGDLLGSIAAIAAGVIIYFTGWLPIDPLLSIAVSLLLLKSTVGILRESYHFLMEGVPRHIDYLQVGADLAAIDGVRSVHDLHVWEMTPGEPALIGHVEIVHLERWPDILRDIRHVLLTRHHIDHVTLQPELTRMVEGQ</sequence>
<dbReference type="RefSeq" id="WP_326507703.1">
    <property type="nucleotide sequence ID" value="NZ_JAWIIV010000015.1"/>
</dbReference>
<evidence type="ECO:0000259" key="11">
    <source>
        <dbReference type="Pfam" id="PF16916"/>
    </source>
</evidence>
<feature type="transmembrane region" description="Helical" evidence="9">
    <location>
        <begin position="174"/>
        <end position="199"/>
    </location>
</feature>
<keyword evidence="8 9" id="KW-0472">Membrane</keyword>
<evidence type="ECO:0000256" key="6">
    <source>
        <dbReference type="ARBA" id="ARBA00022989"/>
    </source>
</evidence>
<name>A0ABU6JC38_9BURK</name>
<keyword evidence="13" id="KW-1185">Reference proteome</keyword>
<comment type="caution">
    <text evidence="12">The sequence shown here is derived from an EMBL/GenBank/DDBJ whole genome shotgun (WGS) entry which is preliminary data.</text>
</comment>
<dbReference type="Pfam" id="PF16916">
    <property type="entry name" value="ZT_dimer"/>
    <property type="match status" value="1"/>
</dbReference>
<dbReference type="SUPFAM" id="SSF160240">
    <property type="entry name" value="Cation efflux protein cytoplasmic domain-like"/>
    <property type="match status" value="1"/>
</dbReference>
<evidence type="ECO:0000256" key="4">
    <source>
        <dbReference type="ARBA" id="ARBA00022692"/>
    </source>
</evidence>
<protein>
    <submittedName>
        <fullName evidence="12">Cation diffusion facilitator family transporter</fullName>
    </submittedName>
</protein>
<dbReference type="InterPro" id="IPR058533">
    <property type="entry name" value="Cation_efflux_TM"/>
</dbReference>
<keyword evidence="7" id="KW-0406">Ion transport</keyword>
<evidence type="ECO:0000256" key="8">
    <source>
        <dbReference type="ARBA" id="ARBA00023136"/>
    </source>
</evidence>
<comment type="similarity">
    <text evidence="2">Belongs to the cation diffusion facilitator (CDF) transporter (TC 2.A.4) family. SLC30A subfamily.</text>
</comment>
<proteinExistence type="inferred from homology"/>
<keyword evidence="4 9" id="KW-0812">Transmembrane</keyword>
<evidence type="ECO:0000313" key="12">
    <source>
        <dbReference type="EMBL" id="MEC4720993.1"/>
    </source>
</evidence>
<dbReference type="InterPro" id="IPR027470">
    <property type="entry name" value="Cation_efflux_CTD"/>
</dbReference>
<feature type="transmembrane region" description="Helical" evidence="9">
    <location>
        <begin position="143"/>
        <end position="162"/>
    </location>
</feature>
<dbReference type="InterPro" id="IPR027469">
    <property type="entry name" value="Cation_efflux_TMD_sf"/>
</dbReference>
<evidence type="ECO:0000256" key="3">
    <source>
        <dbReference type="ARBA" id="ARBA00022448"/>
    </source>
</evidence>
<dbReference type="PANTHER" id="PTHR11562:SF17">
    <property type="entry name" value="RE54080P-RELATED"/>
    <property type="match status" value="1"/>
</dbReference>
<dbReference type="Gene3D" id="1.20.1510.10">
    <property type="entry name" value="Cation efflux protein transmembrane domain"/>
    <property type="match status" value="1"/>
</dbReference>
<reference evidence="12 13" key="1">
    <citation type="submission" date="2023-10" db="EMBL/GenBank/DDBJ databases">
        <title>Noviherbaspirillum sp. CPCC 100848 genome assembly.</title>
        <authorList>
            <person name="Li X.Y."/>
            <person name="Fang X.M."/>
        </authorList>
    </citation>
    <scope>NUCLEOTIDE SEQUENCE [LARGE SCALE GENOMIC DNA]</scope>
    <source>
        <strain evidence="12 13">CPCC 100848</strain>
    </source>
</reference>
<keyword evidence="3" id="KW-0813">Transport</keyword>
<evidence type="ECO:0000256" key="7">
    <source>
        <dbReference type="ARBA" id="ARBA00023065"/>
    </source>
</evidence>
<keyword evidence="5" id="KW-0864">Zinc transport</keyword>
<feature type="transmembrane region" description="Helical" evidence="9">
    <location>
        <begin position="111"/>
        <end position="131"/>
    </location>
</feature>
<evidence type="ECO:0000256" key="1">
    <source>
        <dbReference type="ARBA" id="ARBA00004141"/>
    </source>
</evidence>
<accession>A0ABU6JC38</accession>
<dbReference type="Proteomes" id="UP001352263">
    <property type="component" value="Unassembled WGS sequence"/>
</dbReference>
<evidence type="ECO:0000256" key="5">
    <source>
        <dbReference type="ARBA" id="ARBA00022906"/>
    </source>
</evidence>
<evidence type="ECO:0000256" key="9">
    <source>
        <dbReference type="SAM" id="Phobius"/>
    </source>
</evidence>
<organism evidence="12 13">
    <name type="scientific">Noviherbaspirillum album</name>
    <dbReference type="NCBI Taxonomy" id="3080276"/>
    <lineage>
        <taxon>Bacteria</taxon>
        <taxon>Pseudomonadati</taxon>
        <taxon>Pseudomonadota</taxon>
        <taxon>Betaproteobacteria</taxon>
        <taxon>Burkholderiales</taxon>
        <taxon>Oxalobacteraceae</taxon>
        <taxon>Noviherbaspirillum</taxon>
    </lineage>
</organism>
<feature type="transmembrane region" description="Helical" evidence="9">
    <location>
        <begin position="73"/>
        <end position="91"/>
    </location>
</feature>
<dbReference type="PANTHER" id="PTHR11562">
    <property type="entry name" value="CATION EFFLUX PROTEIN/ ZINC TRANSPORTER"/>
    <property type="match status" value="1"/>
</dbReference>
<dbReference type="InterPro" id="IPR036837">
    <property type="entry name" value="Cation_efflux_CTD_sf"/>
</dbReference>
<dbReference type="EMBL" id="JAWIIV010000015">
    <property type="protein sequence ID" value="MEC4720993.1"/>
    <property type="molecule type" value="Genomic_DNA"/>
</dbReference>
<dbReference type="SUPFAM" id="SSF161111">
    <property type="entry name" value="Cation efflux protein transmembrane domain-like"/>
    <property type="match status" value="1"/>
</dbReference>
<feature type="domain" description="Cation efflux protein transmembrane" evidence="10">
    <location>
        <begin position="42"/>
        <end position="231"/>
    </location>
</feature>
<evidence type="ECO:0000259" key="10">
    <source>
        <dbReference type="Pfam" id="PF01545"/>
    </source>
</evidence>
<evidence type="ECO:0000256" key="2">
    <source>
        <dbReference type="ARBA" id="ARBA00008873"/>
    </source>
</evidence>
<dbReference type="InterPro" id="IPR050681">
    <property type="entry name" value="CDF/SLC30A"/>
</dbReference>
<feature type="domain" description="Cation efflux protein cytoplasmic" evidence="11">
    <location>
        <begin position="235"/>
        <end position="308"/>
    </location>
</feature>
<dbReference type="Pfam" id="PF01545">
    <property type="entry name" value="Cation_efflux"/>
    <property type="match status" value="1"/>
</dbReference>